<proteinExistence type="predicted"/>
<organism evidence="1 2">
    <name type="scientific">Mycena venus</name>
    <dbReference type="NCBI Taxonomy" id="2733690"/>
    <lineage>
        <taxon>Eukaryota</taxon>
        <taxon>Fungi</taxon>
        <taxon>Dikarya</taxon>
        <taxon>Basidiomycota</taxon>
        <taxon>Agaricomycotina</taxon>
        <taxon>Agaricomycetes</taxon>
        <taxon>Agaricomycetidae</taxon>
        <taxon>Agaricales</taxon>
        <taxon>Marasmiineae</taxon>
        <taxon>Mycenaceae</taxon>
        <taxon>Mycena</taxon>
    </lineage>
</organism>
<dbReference type="EMBL" id="JACAZI010000005">
    <property type="protein sequence ID" value="KAF7360791.1"/>
    <property type="molecule type" value="Genomic_DNA"/>
</dbReference>
<name>A0A8H7D6L7_9AGAR</name>
<evidence type="ECO:0000313" key="2">
    <source>
        <dbReference type="Proteomes" id="UP000620124"/>
    </source>
</evidence>
<sequence length="65" mass="7192">MSSISIASICRWSGVPDPGVEHVESKRLVGEYLKMKHPTLLATVLRPVTFMDELVVGDLKSTLPR</sequence>
<reference evidence="1" key="1">
    <citation type="submission" date="2020-05" db="EMBL/GenBank/DDBJ databases">
        <title>Mycena genomes resolve the evolution of fungal bioluminescence.</title>
        <authorList>
            <person name="Tsai I.J."/>
        </authorList>
    </citation>
    <scope>NUCLEOTIDE SEQUENCE</scope>
    <source>
        <strain evidence="1">CCC161011</strain>
    </source>
</reference>
<dbReference type="AlphaFoldDB" id="A0A8H7D6L7"/>
<dbReference type="Proteomes" id="UP000620124">
    <property type="component" value="Unassembled WGS sequence"/>
</dbReference>
<protein>
    <submittedName>
        <fullName evidence="1">NmrA domain-containing protein</fullName>
    </submittedName>
</protein>
<gene>
    <name evidence="1" type="ORF">MVEN_00811100</name>
</gene>
<keyword evidence="2" id="KW-1185">Reference proteome</keyword>
<dbReference type="OrthoDB" id="9997102at2759"/>
<comment type="caution">
    <text evidence="1">The sequence shown here is derived from an EMBL/GenBank/DDBJ whole genome shotgun (WGS) entry which is preliminary data.</text>
</comment>
<evidence type="ECO:0000313" key="1">
    <source>
        <dbReference type="EMBL" id="KAF7360791.1"/>
    </source>
</evidence>
<accession>A0A8H7D6L7</accession>